<dbReference type="EMBL" id="AJWJ01000158">
    <property type="protein sequence ID" value="KAF2074232.1"/>
    <property type="molecule type" value="Genomic_DNA"/>
</dbReference>
<accession>A0A8J4PWM6</accession>
<keyword evidence="2" id="KW-1185">Reference proteome</keyword>
<protein>
    <submittedName>
        <fullName evidence="1">Uncharacterized protein</fullName>
    </submittedName>
</protein>
<organism evidence="1 2">
    <name type="scientific">Polysphondylium violaceum</name>
    <dbReference type="NCBI Taxonomy" id="133409"/>
    <lineage>
        <taxon>Eukaryota</taxon>
        <taxon>Amoebozoa</taxon>
        <taxon>Evosea</taxon>
        <taxon>Eumycetozoa</taxon>
        <taxon>Dictyostelia</taxon>
        <taxon>Dictyosteliales</taxon>
        <taxon>Dictyosteliaceae</taxon>
        <taxon>Polysphondylium</taxon>
    </lineage>
</organism>
<sequence length="229" mass="26009">MVYPQKLEFNNPEHLSLHFKESKVVCSGDEYARRVAAQKDKIPAQAAVLSTAVRVDRATQVGMSFETQAIYQSNNFNQISALQKQYQSDIEPLYKYIEENGYSAWTYVAYFNDSGYFAVWNQNACVYVEQYMFGNINNGTIKQVGVKFGVQSYNTGTISLQYFTIDTPYQIQNFVDGGYILARGLTPFFNRGLSFDYRKFAISLTNGANSLLGNKFDFYTPQDNIGLTV</sequence>
<reference evidence="1" key="1">
    <citation type="submission" date="2020-01" db="EMBL/GenBank/DDBJ databases">
        <title>Development of genomics and gene disruption for Polysphondylium violaceum indicates a role for the polyketide synthase stlB in stalk morphogenesis.</title>
        <authorList>
            <person name="Narita B."/>
            <person name="Kawabe Y."/>
            <person name="Kin K."/>
            <person name="Saito T."/>
            <person name="Gibbs R."/>
            <person name="Kuspa A."/>
            <person name="Muzny D."/>
            <person name="Queller D."/>
            <person name="Richards S."/>
            <person name="Strassman J."/>
            <person name="Sucgang R."/>
            <person name="Worley K."/>
            <person name="Schaap P."/>
        </authorList>
    </citation>
    <scope>NUCLEOTIDE SEQUENCE</scope>
    <source>
        <strain evidence="1">QSvi11</strain>
    </source>
</reference>
<dbReference type="Proteomes" id="UP000695562">
    <property type="component" value="Unassembled WGS sequence"/>
</dbReference>
<evidence type="ECO:0000313" key="2">
    <source>
        <dbReference type="Proteomes" id="UP000695562"/>
    </source>
</evidence>
<dbReference type="AlphaFoldDB" id="A0A8J4PWM6"/>
<comment type="caution">
    <text evidence="1">The sequence shown here is derived from an EMBL/GenBank/DDBJ whole genome shotgun (WGS) entry which is preliminary data.</text>
</comment>
<proteinExistence type="predicted"/>
<evidence type="ECO:0000313" key="1">
    <source>
        <dbReference type="EMBL" id="KAF2074232.1"/>
    </source>
</evidence>
<gene>
    <name evidence="1" type="ORF">CYY_004478</name>
</gene>
<name>A0A8J4PWM6_9MYCE</name>
<feature type="non-terminal residue" evidence="1">
    <location>
        <position position="229"/>
    </location>
</feature>